<accession>A0A0C3QIZ3</accession>
<proteinExistence type="predicted"/>
<evidence type="ECO:0000256" key="1">
    <source>
        <dbReference type="SAM" id="MobiDB-lite"/>
    </source>
</evidence>
<dbReference type="EMBL" id="KN822957">
    <property type="protein sequence ID" value="KIO32150.1"/>
    <property type="molecule type" value="Genomic_DNA"/>
</dbReference>
<organism evidence="2 3">
    <name type="scientific">Tulasnella calospora MUT 4182</name>
    <dbReference type="NCBI Taxonomy" id="1051891"/>
    <lineage>
        <taxon>Eukaryota</taxon>
        <taxon>Fungi</taxon>
        <taxon>Dikarya</taxon>
        <taxon>Basidiomycota</taxon>
        <taxon>Agaricomycotina</taxon>
        <taxon>Agaricomycetes</taxon>
        <taxon>Cantharellales</taxon>
        <taxon>Tulasnellaceae</taxon>
        <taxon>Tulasnella</taxon>
    </lineage>
</organism>
<dbReference type="Proteomes" id="UP000054248">
    <property type="component" value="Unassembled WGS sequence"/>
</dbReference>
<reference evidence="2 3" key="1">
    <citation type="submission" date="2014-04" db="EMBL/GenBank/DDBJ databases">
        <authorList>
            <consortium name="DOE Joint Genome Institute"/>
            <person name="Kuo A."/>
            <person name="Girlanda M."/>
            <person name="Perotto S."/>
            <person name="Kohler A."/>
            <person name="Nagy L.G."/>
            <person name="Floudas D."/>
            <person name="Copeland A."/>
            <person name="Barry K.W."/>
            <person name="Cichocki N."/>
            <person name="Veneault-Fourrey C."/>
            <person name="LaButti K."/>
            <person name="Lindquist E.A."/>
            <person name="Lipzen A."/>
            <person name="Lundell T."/>
            <person name="Morin E."/>
            <person name="Murat C."/>
            <person name="Sun H."/>
            <person name="Tunlid A."/>
            <person name="Henrissat B."/>
            <person name="Grigoriev I.V."/>
            <person name="Hibbett D.S."/>
            <person name="Martin F."/>
            <person name="Nordberg H.P."/>
            <person name="Cantor M.N."/>
            <person name="Hua S.X."/>
        </authorList>
    </citation>
    <scope>NUCLEOTIDE SEQUENCE [LARGE SCALE GENOMIC DNA]</scope>
    <source>
        <strain evidence="2 3">MUT 4182</strain>
    </source>
</reference>
<reference evidence="3" key="2">
    <citation type="submission" date="2015-01" db="EMBL/GenBank/DDBJ databases">
        <title>Evolutionary Origins and Diversification of the Mycorrhizal Mutualists.</title>
        <authorList>
            <consortium name="DOE Joint Genome Institute"/>
            <consortium name="Mycorrhizal Genomics Consortium"/>
            <person name="Kohler A."/>
            <person name="Kuo A."/>
            <person name="Nagy L.G."/>
            <person name="Floudas D."/>
            <person name="Copeland A."/>
            <person name="Barry K.W."/>
            <person name="Cichocki N."/>
            <person name="Veneault-Fourrey C."/>
            <person name="LaButti K."/>
            <person name="Lindquist E.A."/>
            <person name="Lipzen A."/>
            <person name="Lundell T."/>
            <person name="Morin E."/>
            <person name="Murat C."/>
            <person name="Riley R."/>
            <person name="Ohm R."/>
            <person name="Sun H."/>
            <person name="Tunlid A."/>
            <person name="Henrissat B."/>
            <person name="Grigoriev I.V."/>
            <person name="Hibbett D.S."/>
            <person name="Martin F."/>
        </authorList>
    </citation>
    <scope>NUCLEOTIDE SEQUENCE [LARGE SCALE GENOMIC DNA]</scope>
    <source>
        <strain evidence="3">MUT 4182</strain>
    </source>
</reference>
<sequence>MNRKIASLHPSTHEVRTLLSLTKVLNRLTRFIERNPRTSETHPEACDVASKRINDLGADFVDNGLNSKEKSQAAPLVSDTPEGPKPPKAAPHESVALDKSPKNSVTITLTITALGGKTLKVTDVCPSHTVGKPYMTLDFFFSYFLNLPSLPSTENLVGQRYWEYGAGVQEAKELVARNILFTIKVDENNIK</sequence>
<evidence type="ECO:0000313" key="2">
    <source>
        <dbReference type="EMBL" id="KIO32150.1"/>
    </source>
</evidence>
<protein>
    <submittedName>
        <fullName evidence="2">Uncharacterized protein</fullName>
    </submittedName>
</protein>
<name>A0A0C3QIZ3_9AGAM</name>
<dbReference type="AlphaFoldDB" id="A0A0C3QIZ3"/>
<evidence type="ECO:0000313" key="3">
    <source>
        <dbReference type="Proteomes" id="UP000054248"/>
    </source>
</evidence>
<dbReference type="HOGENOM" id="CLU_1422394_0_0_1"/>
<keyword evidence="3" id="KW-1185">Reference proteome</keyword>
<gene>
    <name evidence="2" type="ORF">M407DRAFT_4695</name>
</gene>
<feature type="region of interest" description="Disordered" evidence="1">
    <location>
        <begin position="71"/>
        <end position="99"/>
    </location>
</feature>